<feature type="non-terminal residue" evidence="3">
    <location>
        <position position="1"/>
    </location>
</feature>
<sequence>GEQYLEHSLPWDQVPSAKFSTWPASPPVQKLEARSLARAAENEALTEIAREAERVRERMADTTYPLHIDQARERHQQMQNERENRPFHGMAAVRDEEAPEDRDLSEEERKTLWAEKTAEDPYVLEAVSVLQDFRRIEEITDDLTEKATTAATP</sequence>
<evidence type="ECO:0000259" key="2">
    <source>
        <dbReference type="Pfam" id="PF11818"/>
    </source>
</evidence>
<protein>
    <recommendedName>
        <fullName evidence="2">Tail specific protease C-terminal domain-containing protein</fullName>
    </recommendedName>
</protein>
<dbReference type="Proteomes" id="UP000886162">
    <property type="component" value="Unassembled WGS sequence"/>
</dbReference>
<name>A0A831LRC1_9BACT</name>
<feature type="compositionally biased region" description="Basic and acidic residues" evidence="1">
    <location>
        <begin position="73"/>
        <end position="86"/>
    </location>
</feature>
<dbReference type="EMBL" id="DSDO01000370">
    <property type="protein sequence ID" value="HDR47139.1"/>
    <property type="molecule type" value="Genomic_DNA"/>
</dbReference>
<gene>
    <name evidence="3" type="ORF">ENN94_05490</name>
</gene>
<dbReference type="AlphaFoldDB" id="A0A831LRC1"/>
<organism evidence="3">
    <name type="scientific">Geoalkalibacter subterraneus</name>
    <dbReference type="NCBI Taxonomy" id="483547"/>
    <lineage>
        <taxon>Bacteria</taxon>
        <taxon>Pseudomonadati</taxon>
        <taxon>Thermodesulfobacteriota</taxon>
        <taxon>Desulfuromonadia</taxon>
        <taxon>Desulfuromonadales</taxon>
        <taxon>Geoalkalibacteraceae</taxon>
        <taxon>Geoalkalibacter</taxon>
    </lineage>
</organism>
<evidence type="ECO:0000256" key="1">
    <source>
        <dbReference type="SAM" id="MobiDB-lite"/>
    </source>
</evidence>
<comment type="caution">
    <text evidence="3">The sequence shown here is derived from an EMBL/GenBank/DDBJ whole genome shotgun (WGS) entry which is preliminary data.</text>
</comment>
<feature type="domain" description="Tail specific protease C-terminal" evidence="2">
    <location>
        <begin position="1"/>
        <end position="133"/>
    </location>
</feature>
<dbReference type="InterPro" id="IPR020992">
    <property type="entry name" value="Tail_Prtase_C"/>
</dbReference>
<proteinExistence type="predicted"/>
<dbReference type="Pfam" id="PF11818">
    <property type="entry name" value="DUF3340"/>
    <property type="match status" value="1"/>
</dbReference>
<feature type="compositionally biased region" description="Acidic residues" evidence="1">
    <location>
        <begin position="97"/>
        <end position="106"/>
    </location>
</feature>
<feature type="region of interest" description="Disordered" evidence="1">
    <location>
        <begin position="73"/>
        <end position="108"/>
    </location>
</feature>
<reference evidence="3" key="1">
    <citation type="journal article" date="2020" name="mSystems">
        <title>Genome- and Community-Level Interaction Insights into Carbon Utilization and Element Cycling Functions of Hydrothermarchaeota in Hydrothermal Sediment.</title>
        <authorList>
            <person name="Zhou Z."/>
            <person name="Liu Y."/>
            <person name="Xu W."/>
            <person name="Pan J."/>
            <person name="Luo Z.H."/>
            <person name="Li M."/>
        </authorList>
    </citation>
    <scope>NUCLEOTIDE SEQUENCE [LARGE SCALE GENOMIC DNA]</scope>
    <source>
        <strain evidence="3">SpSt-1220</strain>
    </source>
</reference>
<accession>A0A831LRC1</accession>
<evidence type="ECO:0000313" key="3">
    <source>
        <dbReference type="EMBL" id="HDR47139.1"/>
    </source>
</evidence>